<dbReference type="OrthoDB" id="3393036at2"/>
<dbReference type="Proteomes" id="UP000266328">
    <property type="component" value="Unassembled WGS sequence"/>
</dbReference>
<feature type="region of interest" description="Disordered" evidence="2">
    <location>
        <begin position="304"/>
        <end position="325"/>
    </location>
</feature>
<keyword evidence="1" id="KW-0479">Metal-binding</keyword>
<dbReference type="EMBL" id="QXIS01000033">
    <property type="protein sequence ID" value="RIE05718.1"/>
    <property type="molecule type" value="Genomic_DNA"/>
</dbReference>
<protein>
    <submittedName>
        <fullName evidence="3">Uncharacterized protein</fullName>
    </submittedName>
</protein>
<name>A0A398CYX0_9BACT</name>
<comment type="caution">
    <text evidence="3">The sequence shown here is derived from an EMBL/GenBank/DDBJ whole genome shotgun (WGS) entry which is preliminary data.</text>
</comment>
<keyword evidence="4" id="KW-1185">Reference proteome</keyword>
<accession>A0A398CYX0</accession>
<dbReference type="GO" id="GO:0046872">
    <property type="term" value="F:metal ion binding"/>
    <property type="evidence" value="ECO:0007669"/>
    <property type="project" value="UniProtKB-KW"/>
</dbReference>
<evidence type="ECO:0000313" key="3">
    <source>
        <dbReference type="EMBL" id="RIE05718.1"/>
    </source>
</evidence>
<gene>
    <name evidence="3" type="ORF">SMC7_06070</name>
</gene>
<organism evidence="3 4">
    <name type="scientific">Candidatus Cryosericum terrychapinii</name>
    <dbReference type="NCBI Taxonomy" id="2290919"/>
    <lineage>
        <taxon>Bacteria</taxon>
        <taxon>Pseudomonadati</taxon>
        <taxon>Caldisericota/Cryosericota group</taxon>
        <taxon>Candidatus Cryosericota</taxon>
        <taxon>Candidatus Cryosericia</taxon>
        <taxon>Candidatus Cryosericales</taxon>
        <taxon>Candidatus Cryosericaceae</taxon>
        <taxon>Candidatus Cryosericum</taxon>
    </lineage>
</organism>
<evidence type="ECO:0000256" key="1">
    <source>
        <dbReference type="ARBA" id="ARBA00022723"/>
    </source>
</evidence>
<dbReference type="PROSITE" id="PS00202">
    <property type="entry name" value="RUBREDOXIN"/>
    <property type="match status" value="1"/>
</dbReference>
<reference evidence="3 4" key="1">
    <citation type="submission" date="2018-09" db="EMBL/GenBank/DDBJ databases">
        <title>Discovery and Ecogenomic Context for Candidatus Cryosericales, a Global Caldiserica Order Active in Thawing Permafrost.</title>
        <authorList>
            <person name="Martinez M.A."/>
            <person name="Woodcroft B.J."/>
            <person name="Ignacio Espinoza J.C."/>
            <person name="Zayed A."/>
            <person name="Singleton C.M."/>
            <person name="Boyd J."/>
            <person name="Li Y.-F."/>
            <person name="Purvine S."/>
            <person name="Maughan H."/>
            <person name="Hodgkins S.B."/>
            <person name="Anderson D."/>
            <person name="Sederholm M."/>
            <person name="Temperton B."/>
            <person name="Saleska S.R."/>
            <person name="Tyson G.W."/>
            <person name="Rich V.I."/>
        </authorList>
    </citation>
    <scope>NUCLEOTIDE SEQUENCE [LARGE SCALE GENOMIC DNA]</scope>
    <source>
        <strain evidence="3 4">SMC7</strain>
    </source>
</reference>
<evidence type="ECO:0000256" key="2">
    <source>
        <dbReference type="SAM" id="MobiDB-lite"/>
    </source>
</evidence>
<dbReference type="InterPro" id="IPR018527">
    <property type="entry name" value="Rubredoxin_Fe_BS"/>
</dbReference>
<proteinExistence type="predicted"/>
<sequence>MFGIGPFTMLDCADCQRGQSLSLSPEEADRSRKDMRTFLASNWRCPVCGKEWSVQEAMIQGLISSHQGASMNVVGNILLHGKTTVATGIERVVELAQEVPLILGVNFTPWGKYARLGWVSAGKDKFIITSSTITATAGQDPKRYAGLGEELDVDWMLSGRSNWSNLDVPVWQIVLIQAREQLDRKGYSLSILSSVVALEAFVGAIITGAFHDAGVEKKVSDIVLEHTSGITRKIDSLLPSIAGISLKKSGLRGRLGDVIERRNEIVHGDVAESTEGDAREAFEVCVRTIFHLLVQSLNADATRSAREQRLRSKSASGDLGMESRA</sequence>
<dbReference type="AlphaFoldDB" id="A0A398CYX0"/>
<dbReference type="RefSeq" id="WP_119089462.1">
    <property type="nucleotide sequence ID" value="NZ_QXIS01000033.1"/>
</dbReference>
<evidence type="ECO:0000313" key="4">
    <source>
        <dbReference type="Proteomes" id="UP000266328"/>
    </source>
</evidence>